<dbReference type="Proteomes" id="UP000278085">
    <property type="component" value="Unassembled WGS sequence"/>
</dbReference>
<dbReference type="EMBL" id="RXLQ01000003">
    <property type="protein sequence ID" value="RSZ60084.1"/>
    <property type="molecule type" value="Genomic_DNA"/>
</dbReference>
<sequence>MKRAQEGFSLVEMAVVLVIAGLMIGGLLTPLAVQLEQRKISDTRKTMEEAREALMGFALRNGYLPCPAVSPTNGLEDRSGGGCRDGKRQGVLPWATLGLPKLDSWGRAFRYSVAPAFSNSQAMFTLQSPRDITIGTRDARGNLVAASAVNDIPAVIVSHGKNGAGGYGDTGIRTPDTSITNIDERTNAGSTGIAFVARTPSDSASVPGGEYDDLVTWLSPNVLFNRMVAAGTLPR</sequence>
<keyword evidence="1" id="KW-0472">Membrane</keyword>
<organism evidence="2 3">
    <name type="scientific">Massilia atriviolacea</name>
    <dbReference type="NCBI Taxonomy" id="2495579"/>
    <lineage>
        <taxon>Bacteria</taxon>
        <taxon>Pseudomonadati</taxon>
        <taxon>Pseudomonadota</taxon>
        <taxon>Betaproteobacteria</taxon>
        <taxon>Burkholderiales</taxon>
        <taxon>Oxalobacteraceae</taxon>
        <taxon>Telluria group</taxon>
        <taxon>Massilia</taxon>
    </lineage>
</organism>
<dbReference type="OrthoDB" id="6038212at2"/>
<feature type="transmembrane region" description="Helical" evidence="1">
    <location>
        <begin position="13"/>
        <end position="35"/>
    </location>
</feature>
<dbReference type="NCBIfam" id="TIGR02532">
    <property type="entry name" value="IV_pilin_GFxxxE"/>
    <property type="match status" value="1"/>
</dbReference>
<keyword evidence="1" id="KW-1133">Transmembrane helix</keyword>
<dbReference type="InterPro" id="IPR045584">
    <property type="entry name" value="Pilin-like"/>
</dbReference>
<comment type="caution">
    <text evidence="2">The sequence shown here is derived from an EMBL/GenBank/DDBJ whole genome shotgun (WGS) entry which is preliminary data.</text>
</comment>
<evidence type="ECO:0000256" key="1">
    <source>
        <dbReference type="SAM" id="Phobius"/>
    </source>
</evidence>
<keyword evidence="3" id="KW-1185">Reference proteome</keyword>
<keyword evidence="1" id="KW-0812">Transmembrane</keyword>
<name>A0A430HRE3_9BURK</name>
<dbReference type="Pfam" id="PF07963">
    <property type="entry name" value="N_methyl"/>
    <property type="match status" value="1"/>
</dbReference>
<dbReference type="InterPro" id="IPR012902">
    <property type="entry name" value="N_methyl_site"/>
</dbReference>
<proteinExistence type="predicted"/>
<accession>A0A430HRE3</accession>
<reference evidence="2 3" key="1">
    <citation type="submission" date="2018-12" db="EMBL/GenBank/DDBJ databases">
        <authorList>
            <person name="Yang E."/>
        </authorList>
    </citation>
    <scope>NUCLEOTIDE SEQUENCE [LARGE SCALE GENOMIC DNA]</scope>
    <source>
        <strain evidence="2 3">SOD</strain>
    </source>
</reference>
<evidence type="ECO:0000313" key="3">
    <source>
        <dbReference type="Proteomes" id="UP000278085"/>
    </source>
</evidence>
<dbReference type="SUPFAM" id="SSF54523">
    <property type="entry name" value="Pili subunits"/>
    <property type="match status" value="1"/>
</dbReference>
<protein>
    <submittedName>
        <fullName evidence="2">Prepilin-type N-terminal cleavage/methylation domain-containing protein</fullName>
    </submittedName>
</protein>
<gene>
    <name evidence="2" type="ORF">EJB06_07845</name>
</gene>
<evidence type="ECO:0000313" key="2">
    <source>
        <dbReference type="EMBL" id="RSZ60084.1"/>
    </source>
</evidence>
<dbReference type="AlphaFoldDB" id="A0A430HRE3"/>
<dbReference type="RefSeq" id="WP_126073445.1">
    <property type="nucleotide sequence ID" value="NZ_CP051166.1"/>
</dbReference>